<gene>
    <name evidence="2" type="ORF">KO481_29810</name>
</gene>
<dbReference type="EMBL" id="JAHKNI010000011">
    <property type="protein sequence ID" value="MBU3065710.1"/>
    <property type="molecule type" value="Genomic_DNA"/>
</dbReference>
<sequence length="84" mass="9467">MNDIERPIIEYISAMAAEIGAAPVDRETRLLEIGLLDSISLVKLVHFLEERFEISLPDTEIRADLFESPAHLAAYVSQRMTRPA</sequence>
<protein>
    <submittedName>
        <fullName evidence="2">Acyl carrier protein</fullName>
    </submittedName>
</protein>
<evidence type="ECO:0000259" key="1">
    <source>
        <dbReference type="PROSITE" id="PS50075"/>
    </source>
</evidence>
<evidence type="ECO:0000313" key="2">
    <source>
        <dbReference type="EMBL" id="MBU3065710.1"/>
    </source>
</evidence>
<dbReference type="InterPro" id="IPR009081">
    <property type="entry name" value="PP-bd_ACP"/>
</dbReference>
<name>A0ABS6B8H6_9NOCA</name>
<dbReference type="Pfam" id="PF00550">
    <property type="entry name" value="PP-binding"/>
    <property type="match status" value="1"/>
</dbReference>
<proteinExistence type="predicted"/>
<feature type="domain" description="Carrier" evidence="1">
    <location>
        <begin position="1"/>
        <end position="80"/>
    </location>
</feature>
<accession>A0ABS6B8H6</accession>
<evidence type="ECO:0000313" key="3">
    <source>
        <dbReference type="Proteomes" id="UP000733379"/>
    </source>
</evidence>
<comment type="caution">
    <text evidence="2">The sequence shown here is derived from an EMBL/GenBank/DDBJ whole genome shotgun (WGS) entry which is preliminary data.</text>
</comment>
<dbReference type="InterPro" id="IPR036736">
    <property type="entry name" value="ACP-like_sf"/>
</dbReference>
<dbReference type="RefSeq" id="WP_215921671.1">
    <property type="nucleotide sequence ID" value="NZ_JAHKNI010000011.1"/>
</dbReference>
<dbReference type="Proteomes" id="UP000733379">
    <property type="component" value="Unassembled WGS sequence"/>
</dbReference>
<reference evidence="2 3" key="1">
    <citation type="submission" date="2021-06" db="EMBL/GenBank/DDBJ databases">
        <title>Actinomycetes sequencing.</title>
        <authorList>
            <person name="Shan Q."/>
        </authorList>
    </citation>
    <scope>NUCLEOTIDE SEQUENCE [LARGE SCALE GENOMIC DNA]</scope>
    <source>
        <strain evidence="2 3">NEAU-G5</strain>
    </source>
</reference>
<keyword evidence="3" id="KW-1185">Reference proteome</keyword>
<dbReference type="PROSITE" id="PS50075">
    <property type="entry name" value="CARRIER"/>
    <property type="match status" value="1"/>
</dbReference>
<dbReference type="SUPFAM" id="SSF47336">
    <property type="entry name" value="ACP-like"/>
    <property type="match status" value="1"/>
</dbReference>
<dbReference type="Gene3D" id="1.10.1200.10">
    <property type="entry name" value="ACP-like"/>
    <property type="match status" value="1"/>
</dbReference>
<organism evidence="2 3">
    <name type="scientific">Nocardia albiluteola</name>
    <dbReference type="NCBI Taxonomy" id="2842303"/>
    <lineage>
        <taxon>Bacteria</taxon>
        <taxon>Bacillati</taxon>
        <taxon>Actinomycetota</taxon>
        <taxon>Actinomycetes</taxon>
        <taxon>Mycobacteriales</taxon>
        <taxon>Nocardiaceae</taxon>
        <taxon>Nocardia</taxon>
    </lineage>
</organism>